<name>A0AAE1ABQ9_9GAST</name>
<feature type="non-terminal residue" evidence="2">
    <location>
        <position position="98"/>
    </location>
</feature>
<sequence>LPPLSSTDEVSDLKTTLSPPSSSPALPPLSSTDDFSDLRTSPRPPTGSPVPSTTRLSTDSSATTPVTNGQTPKRPHDWPVVLTLLALPCLVQFLSSWF</sequence>
<reference evidence="2" key="1">
    <citation type="journal article" date="2023" name="G3 (Bethesda)">
        <title>A reference genome for the long-term kleptoplast-retaining sea slug Elysia crispata morphotype clarki.</title>
        <authorList>
            <person name="Eastman K.E."/>
            <person name="Pendleton A.L."/>
            <person name="Shaikh M.A."/>
            <person name="Suttiyut T."/>
            <person name="Ogas R."/>
            <person name="Tomko P."/>
            <person name="Gavelis G."/>
            <person name="Widhalm J.R."/>
            <person name="Wisecaver J.H."/>
        </authorList>
    </citation>
    <scope>NUCLEOTIDE SEQUENCE</scope>
    <source>
        <strain evidence="2">ECLA1</strain>
    </source>
</reference>
<comment type="caution">
    <text evidence="2">The sequence shown here is derived from an EMBL/GenBank/DDBJ whole genome shotgun (WGS) entry which is preliminary data.</text>
</comment>
<organism evidence="2 3">
    <name type="scientific">Elysia crispata</name>
    <name type="common">lettuce slug</name>
    <dbReference type="NCBI Taxonomy" id="231223"/>
    <lineage>
        <taxon>Eukaryota</taxon>
        <taxon>Metazoa</taxon>
        <taxon>Spiralia</taxon>
        <taxon>Lophotrochozoa</taxon>
        <taxon>Mollusca</taxon>
        <taxon>Gastropoda</taxon>
        <taxon>Heterobranchia</taxon>
        <taxon>Euthyneura</taxon>
        <taxon>Panpulmonata</taxon>
        <taxon>Sacoglossa</taxon>
        <taxon>Placobranchoidea</taxon>
        <taxon>Plakobranchidae</taxon>
        <taxon>Elysia</taxon>
    </lineage>
</organism>
<dbReference type="Proteomes" id="UP001283361">
    <property type="component" value="Unassembled WGS sequence"/>
</dbReference>
<dbReference type="EMBL" id="JAWDGP010002224">
    <property type="protein sequence ID" value="KAK3784657.1"/>
    <property type="molecule type" value="Genomic_DNA"/>
</dbReference>
<evidence type="ECO:0000313" key="3">
    <source>
        <dbReference type="Proteomes" id="UP001283361"/>
    </source>
</evidence>
<evidence type="ECO:0000313" key="2">
    <source>
        <dbReference type="EMBL" id="KAK3784657.1"/>
    </source>
</evidence>
<evidence type="ECO:0000256" key="1">
    <source>
        <dbReference type="SAM" id="MobiDB-lite"/>
    </source>
</evidence>
<feature type="compositionally biased region" description="Polar residues" evidence="1">
    <location>
        <begin position="49"/>
        <end position="71"/>
    </location>
</feature>
<gene>
    <name evidence="2" type="ORF">RRG08_015185</name>
</gene>
<keyword evidence="3" id="KW-1185">Reference proteome</keyword>
<dbReference type="AlphaFoldDB" id="A0AAE1ABQ9"/>
<proteinExistence type="predicted"/>
<accession>A0AAE1ABQ9</accession>
<protein>
    <submittedName>
        <fullName evidence="2">Uncharacterized protein</fullName>
    </submittedName>
</protein>
<feature type="region of interest" description="Disordered" evidence="1">
    <location>
        <begin position="1"/>
        <end position="76"/>
    </location>
</feature>